<sequence length="64" mass="7473">MGLWICQCSRWENSIGKDDFSNVIDLEDYKRLMDDIPTKIKNYMGITSEVNLLQENGKSFIEII</sequence>
<organism evidence="1">
    <name type="scientific">termite gut metagenome</name>
    <dbReference type="NCBI Taxonomy" id="433724"/>
    <lineage>
        <taxon>unclassified sequences</taxon>
        <taxon>metagenomes</taxon>
        <taxon>organismal metagenomes</taxon>
    </lineage>
</organism>
<accession>A0A5J4QKR5</accession>
<proteinExistence type="predicted"/>
<dbReference type="AlphaFoldDB" id="A0A5J4QKR5"/>
<dbReference type="EMBL" id="SNRY01003282">
    <property type="protein sequence ID" value="KAA6321544.1"/>
    <property type="molecule type" value="Genomic_DNA"/>
</dbReference>
<evidence type="ECO:0000313" key="1">
    <source>
        <dbReference type="EMBL" id="KAA6321544.1"/>
    </source>
</evidence>
<reference evidence="1" key="1">
    <citation type="submission" date="2019-03" db="EMBL/GenBank/DDBJ databases">
        <title>Single cell metagenomics reveals metabolic interactions within the superorganism composed of flagellate Streblomastix strix and complex community of Bacteroidetes bacteria on its surface.</title>
        <authorList>
            <person name="Treitli S.C."/>
            <person name="Kolisko M."/>
            <person name="Husnik F."/>
            <person name="Keeling P."/>
            <person name="Hampl V."/>
        </authorList>
    </citation>
    <scope>NUCLEOTIDE SEQUENCE</scope>
    <source>
        <strain evidence="1">STM</strain>
    </source>
</reference>
<protein>
    <submittedName>
        <fullName evidence="1">Uncharacterized protein</fullName>
    </submittedName>
</protein>
<gene>
    <name evidence="1" type="ORF">EZS27_028818</name>
</gene>
<comment type="caution">
    <text evidence="1">The sequence shown here is derived from an EMBL/GenBank/DDBJ whole genome shotgun (WGS) entry which is preliminary data.</text>
</comment>
<name>A0A5J4QKR5_9ZZZZ</name>